<keyword evidence="6" id="KW-1185">Reference proteome</keyword>
<keyword evidence="2" id="KW-0238">DNA-binding</keyword>
<evidence type="ECO:0000259" key="4">
    <source>
        <dbReference type="PROSITE" id="PS50043"/>
    </source>
</evidence>
<proteinExistence type="predicted"/>
<dbReference type="PRINTS" id="PR00038">
    <property type="entry name" value="HTHLUXR"/>
</dbReference>
<keyword evidence="3" id="KW-0804">Transcription</keyword>
<dbReference type="InterPro" id="IPR016032">
    <property type="entry name" value="Sig_transdc_resp-reg_C-effctor"/>
</dbReference>
<gene>
    <name evidence="5" type="ORF">ACJDT4_13020</name>
</gene>
<dbReference type="InterPro" id="IPR000792">
    <property type="entry name" value="Tscrpt_reg_LuxR_C"/>
</dbReference>
<keyword evidence="1" id="KW-0805">Transcription regulation</keyword>
<sequence length="497" mass="56657">MIEALKYYHKAGRTEELLSIANTMGNISMGYSGFEVFYNICEELPQDLYKKYPYVFLKFASSFIISGNRNLAKQGVEIVNDMKEYYESQSQLPMSVKNRILGEIEVISIFVAFNDAKKISEHAKKAYKLLEGGVSKIILRKAEFSFGVPHCLYLYYREPGKLKETVNSMTGTSTLVLDGSGAGSKYIVRAEYALEAYNLEEVEFYAKKAIYEAKTKMQIGIILCANFTIMRLYIIRGEILKTIRLLSETKDLLSVYSEEMSVQSRAVYSTIIALCEGYIYGCLGEKDKIPRWLCTGDMSLGTFMYNGMAFQYIVYGKAVLLSQNWLELEALCESFKGKFKVFHNQLGFLHNLIYATVVKANLYGIEEGVKVLIKSLKEAEKDKIVLPFAENADYILPILYEIKNRNEIDEIYLEHVIEASEHYSKTIKRMKNNPSRLTKRETEVLRLLAEGLTRAQISSELCISISAVKRYIEAIYKKLNVNNKISAVLSARKSNIL</sequence>
<dbReference type="InterPro" id="IPR036388">
    <property type="entry name" value="WH-like_DNA-bd_sf"/>
</dbReference>
<evidence type="ECO:0000313" key="5">
    <source>
        <dbReference type="EMBL" id="MFL0251340.1"/>
    </source>
</evidence>
<evidence type="ECO:0000256" key="2">
    <source>
        <dbReference type="ARBA" id="ARBA00023125"/>
    </source>
</evidence>
<accession>A0ABW8TH38</accession>
<feature type="domain" description="HTH luxR-type" evidence="4">
    <location>
        <begin position="430"/>
        <end position="495"/>
    </location>
</feature>
<evidence type="ECO:0000313" key="6">
    <source>
        <dbReference type="Proteomes" id="UP001623592"/>
    </source>
</evidence>
<dbReference type="Pfam" id="PF00196">
    <property type="entry name" value="GerE"/>
    <property type="match status" value="1"/>
</dbReference>
<dbReference type="CDD" id="cd06170">
    <property type="entry name" value="LuxR_C_like"/>
    <property type="match status" value="1"/>
</dbReference>
<dbReference type="Gene3D" id="1.10.10.10">
    <property type="entry name" value="Winged helix-like DNA-binding domain superfamily/Winged helix DNA-binding domain"/>
    <property type="match status" value="1"/>
</dbReference>
<organism evidence="5 6">
    <name type="scientific">Clostridium neuense</name>
    <dbReference type="NCBI Taxonomy" id="1728934"/>
    <lineage>
        <taxon>Bacteria</taxon>
        <taxon>Bacillati</taxon>
        <taxon>Bacillota</taxon>
        <taxon>Clostridia</taxon>
        <taxon>Eubacteriales</taxon>
        <taxon>Clostridiaceae</taxon>
        <taxon>Clostridium</taxon>
    </lineage>
</organism>
<evidence type="ECO:0000256" key="1">
    <source>
        <dbReference type="ARBA" id="ARBA00023015"/>
    </source>
</evidence>
<dbReference type="RefSeq" id="WP_406788000.1">
    <property type="nucleotide sequence ID" value="NZ_JBJIAA010000010.1"/>
</dbReference>
<dbReference type="PANTHER" id="PTHR44688">
    <property type="entry name" value="DNA-BINDING TRANSCRIPTIONAL ACTIVATOR DEVR_DOSR"/>
    <property type="match status" value="1"/>
</dbReference>
<dbReference type="PANTHER" id="PTHR44688:SF16">
    <property type="entry name" value="DNA-BINDING TRANSCRIPTIONAL ACTIVATOR DEVR_DOSR"/>
    <property type="match status" value="1"/>
</dbReference>
<reference evidence="5 6" key="1">
    <citation type="submission" date="2024-11" db="EMBL/GenBank/DDBJ databases">
        <authorList>
            <person name="Heng Y.C."/>
            <person name="Lim A.C.H."/>
            <person name="Lee J.K.Y."/>
            <person name="Kittelmann S."/>
        </authorList>
    </citation>
    <scope>NUCLEOTIDE SEQUENCE [LARGE SCALE GENOMIC DNA]</scope>
    <source>
        <strain evidence="5 6">WILCCON 0114</strain>
    </source>
</reference>
<comment type="caution">
    <text evidence="5">The sequence shown here is derived from an EMBL/GenBank/DDBJ whole genome shotgun (WGS) entry which is preliminary data.</text>
</comment>
<dbReference type="PROSITE" id="PS50043">
    <property type="entry name" value="HTH_LUXR_2"/>
    <property type="match status" value="1"/>
</dbReference>
<dbReference type="SUPFAM" id="SSF46894">
    <property type="entry name" value="C-terminal effector domain of the bipartite response regulators"/>
    <property type="match status" value="1"/>
</dbReference>
<protein>
    <submittedName>
        <fullName evidence="5">Response regulator transcription factor</fullName>
    </submittedName>
</protein>
<dbReference type="SMART" id="SM00421">
    <property type="entry name" value="HTH_LUXR"/>
    <property type="match status" value="1"/>
</dbReference>
<dbReference type="EMBL" id="JBJIAA010000010">
    <property type="protein sequence ID" value="MFL0251340.1"/>
    <property type="molecule type" value="Genomic_DNA"/>
</dbReference>
<dbReference type="Proteomes" id="UP001623592">
    <property type="component" value="Unassembled WGS sequence"/>
</dbReference>
<name>A0ABW8TH38_9CLOT</name>
<evidence type="ECO:0000256" key="3">
    <source>
        <dbReference type="ARBA" id="ARBA00023163"/>
    </source>
</evidence>